<evidence type="ECO:0000259" key="1">
    <source>
        <dbReference type="Pfam" id="PF00583"/>
    </source>
</evidence>
<dbReference type="CDD" id="cd04301">
    <property type="entry name" value="NAT_SF"/>
    <property type="match status" value="1"/>
</dbReference>
<dbReference type="Pfam" id="PF00583">
    <property type="entry name" value="Acetyltransf_1"/>
    <property type="match status" value="1"/>
</dbReference>
<dbReference type="AlphaFoldDB" id="A0A9W9PG21"/>
<dbReference type="SUPFAM" id="SSF55729">
    <property type="entry name" value="Acyl-CoA N-acyltransferases (Nat)"/>
    <property type="match status" value="1"/>
</dbReference>
<dbReference type="GeneID" id="81379882"/>
<name>A0A9W9PG21_PENCI</name>
<dbReference type="InterPro" id="IPR052523">
    <property type="entry name" value="Trichothecene_AcTrans"/>
</dbReference>
<evidence type="ECO:0000313" key="2">
    <source>
        <dbReference type="EMBL" id="KAJ5243468.1"/>
    </source>
</evidence>
<comment type="caution">
    <text evidence="2">The sequence shown here is derived from an EMBL/GenBank/DDBJ whole genome shotgun (WGS) entry which is preliminary data.</text>
</comment>
<sequence>MEPQIEYATEADGPGLAKVNVVAFQNQRILPSVFPEASQETLGEYKAMYSMKHLANPEMHVLKMTDPSTGEIIGYARWGIPKSLVGESVPQLSEKAQEIARDPTALAPRPMNEVLYGGFRQLLETSRKRYVKDEDMVLDLLAILPEYQGRGLASKFLQWGCSRADQFGVRLYLEATGAGYPVYYKYGWRLLEEINLDLSQYGAEGIEHFTIMMREPQAKK</sequence>
<dbReference type="OrthoDB" id="410198at2759"/>
<protein>
    <recommendedName>
        <fullName evidence="1">N-acetyltransferase domain-containing protein</fullName>
    </recommendedName>
</protein>
<dbReference type="GO" id="GO:0016747">
    <property type="term" value="F:acyltransferase activity, transferring groups other than amino-acyl groups"/>
    <property type="evidence" value="ECO:0007669"/>
    <property type="project" value="InterPro"/>
</dbReference>
<dbReference type="PANTHER" id="PTHR42791">
    <property type="entry name" value="GNAT FAMILY ACETYLTRANSFERASE"/>
    <property type="match status" value="1"/>
</dbReference>
<dbReference type="InterPro" id="IPR000182">
    <property type="entry name" value="GNAT_dom"/>
</dbReference>
<accession>A0A9W9PG21</accession>
<dbReference type="PANTHER" id="PTHR42791:SF2">
    <property type="entry name" value="N-ACETYLTRANSFERASE DOMAIN-CONTAINING PROTEIN"/>
    <property type="match status" value="1"/>
</dbReference>
<dbReference type="Proteomes" id="UP001147733">
    <property type="component" value="Unassembled WGS sequence"/>
</dbReference>
<dbReference type="InterPro" id="IPR016181">
    <property type="entry name" value="Acyl_CoA_acyltransferase"/>
</dbReference>
<gene>
    <name evidence="2" type="ORF">N7469_001795</name>
</gene>
<feature type="domain" description="N-acetyltransferase" evidence="1">
    <location>
        <begin position="66"/>
        <end position="175"/>
    </location>
</feature>
<organism evidence="2 3">
    <name type="scientific">Penicillium citrinum</name>
    <dbReference type="NCBI Taxonomy" id="5077"/>
    <lineage>
        <taxon>Eukaryota</taxon>
        <taxon>Fungi</taxon>
        <taxon>Dikarya</taxon>
        <taxon>Ascomycota</taxon>
        <taxon>Pezizomycotina</taxon>
        <taxon>Eurotiomycetes</taxon>
        <taxon>Eurotiomycetidae</taxon>
        <taxon>Eurotiales</taxon>
        <taxon>Aspergillaceae</taxon>
        <taxon>Penicillium</taxon>
    </lineage>
</organism>
<dbReference type="Gene3D" id="3.40.630.30">
    <property type="match status" value="1"/>
</dbReference>
<reference evidence="2" key="2">
    <citation type="journal article" date="2023" name="IMA Fungus">
        <title>Comparative genomic study of the Penicillium genus elucidates a diverse pangenome and 15 lateral gene transfer events.</title>
        <authorList>
            <person name="Petersen C."/>
            <person name="Sorensen T."/>
            <person name="Nielsen M.R."/>
            <person name="Sondergaard T.E."/>
            <person name="Sorensen J.L."/>
            <person name="Fitzpatrick D.A."/>
            <person name="Frisvad J.C."/>
            <person name="Nielsen K.L."/>
        </authorList>
    </citation>
    <scope>NUCLEOTIDE SEQUENCE</scope>
    <source>
        <strain evidence="2">IBT 23319</strain>
    </source>
</reference>
<keyword evidence="3" id="KW-1185">Reference proteome</keyword>
<evidence type="ECO:0000313" key="3">
    <source>
        <dbReference type="Proteomes" id="UP001147733"/>
    </source>
</evidence>
<reference evidence="2" key="1">
    <citation type="submission" date="2022-11" db="EMBL/GenBank/DDBJ databases">
        <authorList>
            <person name="Petersen C."/>
        </authorList>
    </citation>
    <scope>NUCLEOTIDE SEQUENCE</scope>
    <source>
        <strain evidence="2">IBT 23319</strain>
    </source>
</reference>
<dbReference type="EMBL" id="JAPQKT010000001">
    <property type="protein sequence ID" value="KAJ5243468.1"/>
    <property type="molecule type" value="Genomic_DNA"/>
</dbReference>
<proteinExistence type="predicted"/>
<dbReference type="RefSeq" id="XP_056506472.1">
    <property type="nucleotide sequence ID" value="XM_056640715.1"/>
</dbReference>